<keyword evidence="2" id="KW-0472">Membrane</keyword>
<feature type="compositionally biased region" description="Gly residues" evidence="1">
    <location>
        <begin position="222"/>
        <end position="236"/>
    </location>
</feature>
<reference evidence="3 4" key="1">
    <citation type="submission" date="2019-05" db="EMBL/GenBank/DDBJ databases">
        <title>Draft genome sequence of Actinomadura sp. 14C53.</title>
        <authorList>
            <person name="Saricaoglu S."/>
            <person name="Isik K."/>
        </authorList>
    </citation>
    <scope>NUCLEOTIDE SEQUENCE [LARGE SCALE GENOMIC DNA]</scope>
    <source>
        <strain evidence="3 4">14C53</strain>
    </source>
</reference>
<keyword evidence="4" id="KW-1185">Reference proteome</keyword>
<dbReference type="Proteomes" id="UP000309174">
    <property type="component" value="Unassembled WGS sequence"/>
</dbReference>
<keyword evidence="2" id="KW-0812">Transmembrane</keyword>
<proteinExistence type="predicted"/>
<comment type="caution">
    <text evidence="3">The sequence shown here is derived from an EMBL/GenBank/DDBJ whole genome shotgun (WGS) entry which is preliminary data.</text>
</comment>
<gene>
    <name evidence="3" type="ORF">ETD83_40330</name>
</gene>
<protein>
    <submittedName>
        <fullName evidence="3">Uncharacterized protein</fullName>
    </submittedName>
</protein>
<name>A0A5C4IZ25_9ACTN</name>
<feature type="compositionally biased region" description="Pro residues" evidence="1">
    <location>
        <begin position="167"/>
        <end position="180"/>
    </location>
</feature>
<dbReference type="RefSeq" id="WP_138650519.1">
    <property type="nucleotide sequence ID" value="NZ_VCKW01000449.1"/>
</dbReference>
<accession>A0A5C4IZ25</accession>
<evidence type="ECO:0000256" key="2">
    <source>
        <dbReference type="SAM" id="Phobius"/>
    </source>
</evidence>
<dbReference type="EMBL" id="VCKW01000449">
    <property type="protein sequence ID" value="TMQ86153.1"/>
    <property type="molecule type" value="Genomic_DNA"/>
</dbReference>
<feature type="compositionally biased region" description="Low complexity" evidence="1">
    <location>
        <begin position="199"/>
        <end position="221"/>
    </location>
</feature>
<feature type="transmembrane region" description="Helical" evidence="2">
    <location>
        <begin position="73"/>
        <end position="96"/>
    </location>
</feature>
<evidence type="ECO:0000256" key="1">
    <source>
        <dbReference type="SAM" id="MobiDB-lite"/>
    </source>
</evidence>
<evidence type="ECO:0000313" key="3">
    <source>
        <dbReference type="EMBL" id="TMQ86153.1"/>
    </source>
</evidence>
<organism evidence="3 4">
    <name type="scientific">Actinomadura soli</name>
    <dbReference type="NCBI Taxonomy" id="2508997"/>
    <lineage>
        <taxon>Bacteria</taxon>
        <taxon>Bacillati</taxon>
        <taxon>Actinomycetota</taxon>
        <taxon>Actinomycetes</taxon>
        <taxon>Streptosporangiales</taxon>
        <taxon>Thermomonosporaceae</taxon>
        <taxon>Actinomadura</taxon>
    </lineage>
</organism>
<dbReference type="AlphaFoldDB" id="A0A5C4IZ25"/>
<evidence type="ECO:0000313" key="4">
    <source>
        <dbReference type="Proteomes" id="UP000309174"/>
    </source>
</evidence>
<sequence>MKDHHQAGELDRHAAERLLDGAYDHAGLHALLTAAAAPGRPEELAGEDAAVAAFTAAPRPAPRSRAAALRRFLTIKALAIVGGSLILTGGAAYATITGQLPGQGPAPSPSPSQHERNGTQGEENPAIESSSPTPPSTGPSPGSQHGKPKQHGKPNAPGQQKKTGDPKPSPPKQTPDPPRGPGDNNGSGSLPTQGDIELGNTTTSGGTTGNDTPPTTAPSSGGATGSSKGNGTGQRH</sequence>
<keyword evidence="2" id="KW-1133">Transmembrane helix</keyword>
<feature type="region of interest" description="Disordered" evidence="1">
    <location>
        <begin position="98"/>
        <end position="236"/>
    </location>
</feature>